<accession>A0A839RRA7</accession>
<gene>
    <name evidence="1" type="ORF">FHU29_003227</name>
</gene>
<sequence>MAAQVPYLEHGYQDFVNGATIDNHVFDSKSKTWDGRIETPARPWQTPGNLRWCLIVRRYGHDDRDNSSAVSDGDDP</sequence>
<comment type="caution">
    <text evidence="1">The sequence shown here is derived from an EMBL/GenBank/DDBJ whole genome shotgun (WGS) entry which is preliminary data.</text>
</comment>
<name>A0A839RRA7_9ACTN</name>
<protein>
    <submittedName>
        <fullName evidence="1">Uncharacterized protein</fullName>
    </submittedName>
</protein>
<dbReference type="Proteomes" id="UP000567922">
    <property type="component" value="Unassembled WGS sequence"/>
</dbReference>
<reference evidence="1 2" key="1">
    <citation type="submission" date="2020-08" db="EMBL/GenBank/DDBJ databases">
        <title>Sequencing the genomes of 1000 actinobacteria strains.</title>
        <authorList>
            <person name="Klenk H.-P."/>
        </authorList>
    </citation>
    <scope>NUCLEOTIDE SEQUENCE [LARGE SCALE GENOMIC DNA]</scope>
    <source>
        <strain evidence="1 2">DSM 45258</strain>
    </source>
</reference>
<dbReference type="AlphaFoldDB" id="A0A839RRA7"/>
<dbReference type="EMBL" id="JACHWS010000003">
    <property type="protein sequence ID" value="MBB3038758.1"/>
    <property type="molecule type" value="Genomic_DNA"/>
</dbReference>
<keyword evidence="2" id="KW-1185">Reference proteome</keyword>
<organism evidence="1 2">
    <name type="scientific">Hoyosella altamirensis</name>
    <dbReference type="NCBI Taxonomy" id="616997"/>
    <lineage>
        <taxon>Bacteria</taxon>
        <taxon>Bacillati</taxon>
        <taxon>Actinomycetota</taxon>
        <taxon>Actinomycetes</taxon>
        <taxon>Mycobacteriales</taxon>
        <taxon>Hoyosellaceae</taxon>
        <taxon>Hoyosella</taxon>
    </lineage>
</organism>
<proteinExistence type="predicted"/>
<evidence type="ECO:0000313" key="1">
    <source>
        <dbReference type="EMBL" id="MBB3038758.1"/>
    </source>
</evidence>
<evidence type="ECO:0000313" key="2">
    <source>
        <dbReference type="Proteomes" id="UP000567922"/>
    </source>
</evidence>